<evidence type="ECO:0000313" key="2">
    <source>
        <dbReference type="EMBL" id="RVW62427.1"/>
    </source>
</evidence>
<dbReference type="PANTHER" id="PTHR21499">
    <property type="entry name" value="ASPARTATE KINASE"/>
    <property type="match status" value="1"/>
</dbReference>
<evidence type="ECO:0000313" key="3">
    <source>
        <dbReference type="Proteomes" id="UP000288805"/>
    </source>
</evidence>
<dbReference type="EMBL" id="QGNW01000773">
    <property type="protein sequence ID" value="RVW62427.1"/>
    <property type="molecule type" value="Genomic_DNA"/>
</dbReference>
<keyword evidence="2" id="KW-0418">Kinase</keyword>
<name>A0A438FR61_VITVI</name>
<proteinExistence type="inferred from homology"/>
<accession>A0A438FR61</accession>
<dbReference type="GO" id="GO:0016301">
    <property type="term" value="F:kinase activity"/>
    <property type="evidence" value="ECO:0007669"/>
    <property type="project" value="UniProtKB-KW"/>
</dbReference>
<dbReference type="Proteomes" id="UP000288805">
    <property type="component" value="Unassembled WGS sequence"/>
</dbReference>
<dbReference type="SUPFAM" id="SSF53633">
    <property type="entry name" value="Carbamate kinase-like"/>
    <property type="match status" value="1"/>
</dbReference>
<dbReference type="InterPro" id="IPR036393">
    <property type="entry name" value="AceGlu_kinase-like_sf"/>
</dbReference>
<gene>
    <name evidence="2" type="primary">AK1_5</name>
    <name evidence="2" type="ORF">CK203_064193</name>
</gene>
<dbReference type="PANTHER" id="PTHR21499:SF59">
    <property type="entry name" value="ASPARTOKINASE"/>
    <property type="match status" value="1"/>
</dbReference>
<dbReference type="Gene3D" id="3.40.1160.10">
    <property type="entry name" value="Acetylglutamate kinase-like"/>
    <property type="match status" value="1"/>
</dbReference>
<keyword evidence="2" id="KW-0808">Transferase</keyword>
<comment type="caution">
    <text evidence="2">The sequence shown here is derived from an EMBL/GenBank/DDBJ whole genome shotgun (WGS) entry which is preliminary data.</text>
</comment>
<dbReference type="AlphaFoldDB" id="A0A438FR61"/>
<protein>
    <submittedName>
        <fullName evidence="2">Aspartokinase 1, chloroplastic</fullName>
    </submittedName>
</protein>
<sequence>MTSLQYDVFDIGFITTDDFKNVDILEATYPAVAKRLYNDWINGPLVPIVTSLLGKGWGSGAVTTLGRGGSDLTATSIGRALGLQEIQHREMSLYPFFIFYGLLVKLLKQYGYANTYRKWRLVCIPEGHSLKGNNPSEGNKSNDTATQKHHQIIVDWREFRAALFAREQVMLCMACTTLIFLNKELFCMLSCRIMVQTWQKRHIVRLTAKVEHPKSVVLPVGLKWAHPIRGPDTMKLDGYAPLKEPFSFSDLEPDTHRRGLWIVINQALHKTIKHMKPINLELATTFLNVPCILVSSRGKANLGRPSNALPDGEKSLYIITFLLELTIILGQGKNWVDGKEHESLVGLTARFGASLPTEASS</sequence>
<evidence type="ECO:0000256" key="1">
    <source>
        <dbReference type="ARBA" id="ARBA00010122"/>
    </source>
</evidence>
<reference evidence="2 3" key="1">
    <citation type="journal article" date="2018" name="PLoS Genet.">
        <title>Population sequencing reveals clonal diversity and ancestral inbreeding in the grapevine cultivar Chardonnay.</title>
        <authorList>
            <person name="Roach M.J."/>
            <person name="Johnson D.L."/>
            <person name="Bohlmann J."/>
            <person name="van Vuuren H.J."/>
            <person name="Jones S.J."/>
            <person name="Pretorius I.S."/>
            <person name="Schmidt S.A."/>
            <person name="Borneman A.R."/>
        </authorList>
    </citation>
    <scope>NUCLEOTIDE SEQUENCE [LARGE SCALE GENOMIC DNA]</scope>
    <source>
        <strain evidence="3">cv. Chardonnay</strain>
        <tissue evidence="2">Leaf</tissue>
    </source>
</reference>
<organism evidence="2 3">
    <name type="scientific">Vitis vinifera</name>
    <name type="common">Grape</name>
    <dbReference type="NCBI Taxonomy" id="29760"/>
    <lineage>
        <taxon>Eukaryota</taxon>
        <taxon>Viridiplantae</taxon>
        <taxon>Streptophyta</taxon>
        <taxon>Embryophyta</taxon>
        <taxon>Tracheophyta</taxon>
        <taxon>Spermatophyta</taxon>
        <taxon>Magnoliopsida</taxon>
        <taxon>eudicotyledons</taxon>
        <taxon>Gunneridae</taxon>
        <taxon>Pentapetalae</taxon>
        <taxon>rosids</taxon>
        <taxon>Vitales</taxon>
        <taxon>Vitaceae</taxon>
        <taxon>Viteae</taxon>
        <taxon>Vitis</taxon>
    </lineage>
</organism>
<comment type="similarity">
    <text evidence="1">Belongs to the aspartokinase family.</text>
</comment>